<dbReference type="GO" id="GO:0016757">
    <property type="term" value="F:glycosyltransferase activity"/>
    <property type="evidence" value="ECO:0007669"/>
    <property type="project" value="UniProtKB-KW"/>
</dbReference>
<keyword evidence="2" id="KW-0328">Glycosyltransferase</keyword>
<accession>A0A1J5S350</accession>
<dbReference type="EC" id="2.4.1.-" evidence="2"/>
<gene>
    <name evidence="2" type="ORF">GALL_150330</name>
</gene>
<reference evidence="2" key="1">
    <citation type="submission" date="2016-10" db="EMBL/GenBank/DDBJ databases">
        <title>Sequence of Gallionella enrichment culture.</title>
        <authorList>
            <person name="Poehlein A."/>
            <person name="Muehling M."/>
            <person name="Daniel R."/>
        </authorList>
    </citation>
    <scope>NUCLEOTIDE SEQUENCE</scope>
</reference>
<dbReference type="PANTHER" id="PTHR43630:SF2">
    <property type="entry name" value="GLYCOSYLTRANSFERASE"/>
    <property type="match status" value="1"/>
</dbReference>
<keyword evidence="2" id="KW-0808">Transferase</keyword>
<organism evidence="2">
    <name type="scientific">mine drainage metagenome</name>
    <dbReference type="NCBI Taxonomy" id="410659"/>
    <lineage>
        <taxon>unclassified sequences</taxon>
        <taxon>metagenomes</taxon>
        <taxon>ecological metagenomes</taxon>
    </lineage>
</organism>
<dbReference type="SUPFAM" id="SSF53448">
    <property type="entry name" value="Nucleotide-diphospho-sugar transferases"/>
    <property type="match status" value="1"/>
</dbReference>
<comment type="caution">
    <text evidence="2">The sequence shown here is derived from an EMBL/GenBank/DDBJ whole genome shotgun (WGS) entry which is preliminary data.</text>
</comment>
<dbReference type="Pfam" id="PF00535">
    <property type="entry name" value="Glycos_transf_2"/>
    <property type="match status" value="1"/>
</dbReference>
<name>A0A1J5S350_9ZZZZ</name>
<dbReference type="CDD" id="cd02511">
    <property type="entry name" value="Beta4Glucosyltransferase"/>
    <property type="match status" value="1"/>
</dbReference>
<evidence type="ECO:0000259" key="1">
    <source>
        <dbReference type="Pfam" id="PF00535"/>
    </source>
</evidence>
<proteinExistence type="predicted"/>
<dbReference type="Gene3D" id="3.90.550.10">
    <property type="entry name" value="Spore Coat Polysaccharide Biosynthesis Protein SpsA, Chain A"/>
    <property type="match status" value="1"/>
</dbReference>
<dbReference type="EMBL" id="MLJW01000071">
    <property type="protein sequence ID" value="OIR02825.1"/>
    <property type="molecule type" value="Genomic_DNA"/>
</dbReference>
<dbReference type="InterPro" id="IPR029044">
    <property type="entry name" value="Nucleotide-diphossugar_trans"/>
</dbReference>
<dbReference type="InterPro" id="IPR001173">
    <property type="entry name" value="Glyco_trans_2-like"/>
</dbReference>
<dbReference type="AlphaFoldDB" id="A0A1J5S350"/>
<dbReference type="PANTHER" id="PTHR43630">
    <property type="entry name" value="POLY-BETA-1,6-N-ACETYL-D-GLUCOSAMINE SYNTHASE"/>
    <property type="match status" value="1"/>
</dbReference>
<sequence length="252" mass="28441">MLSVIIITKNEAHAIADCLRSVAWADEIIIVDSGSTDNTINICEQFGAKVTVTENWPGFGQQKNRALALATHPWILSIDADECVPEALQEEIKQAIASNADASYRMPRSSSYCGQFIRHSGWSPDYVTRLFKRGYGRFSNDLVHERLLTDHPTKTFKSPLLHISYVNLEEVLDKVNRYSTDGAMMLHQRGKSASLGKAINHGIWAFFRTYFIRRGFLDGKMGFILAVSNAETTYYRYLKLALLNPTKSSKKQ</sequence>
<feature type="domain" description="Glycosyltransferase 2-like" evidence="1">
    <location>
        <begin position="3"/>
        <end position="129"/>
    </location>
</feature>
<protein>
    <submittedName>
        <fullName evidence="2">PGL/p-HBAD biosynthesis glycosyltransferase</fullName>
        <ecNumber evidence="2">2.4.1.-</ecNumber>
    </submittedName>
</protein>
<evidence type="ECO:0000313" key="2">
    <source>
        <dbReference type="EMBL" id="OIR02825.1"/>
    </source>
</evidence>